<accession>A0A1R3H8Y5</accession>
<comment type="caution">
    <text evidence="1">The sequence shown here is derived from an EMBL/GenBank/DDBJ whole genome shotgun (WGS) entry which is preliminary data.</text>
</comment>
<dbReference type="PROSITE" id="PS51257">
    <property type="entry name" value="PROKAR_LIPOPROTEIN"/>
    <property type="match status" value="1"/>
</dbReference>
<organism evidence="1 2">
    <name type="scientific">Corchorus olitorius</name>
    <dbReference type="NCBI Taxonomy" id="93759"/>
    <lineage>
        <taxon>Eukaryota</taxon>
        <taxon>Viridiplantae</taxon>
        <taxon>Streptophyta</taxon>
        <taxon>Embryophyta</taxon>
        <taxon>Tracheophyta</taxon>
        <taxon>Spermatophyta</taxon>
        <taxon>Magnoliopsida</taxon>
        <taxon>eudicotyledons</taxon>
        <taxon>Gunneridae</taxon>
        <taxon>Pentapetalae</taxon>
        <taxon>rosids</taxon>
        <taxon>malvids</taxon>
        <taxon>Malvales</taxon>
        <taxon>Malvaceae</taxon>
        <taxon>Grewioideae</taxon>
        <taxon>Apeibeae</taxon>
        <taxon>Corchorus</taxon>
    </lineage>
</organism>
<dbReference type="Proteomes" id="UP000187203">
    <property type="component" value="Unassembled WGS sequence"/>
</dbReference>
<sequence>MGVAKSILLMPQNSAFSCGVNCLKSCIVPTSTLTSLRDKDTQYFCKLGCATSLCTHFSTKDNPGGKEVGRCVDSCSGTCAKKN</sequence>
<dbReference type="PANTHER" id="PTHR36312">
    <property type="entry name" value="THIONIN-LIKE PROTEIN 1"/>
    <property type="match status" value="1"/>
</dbReference>
<dbReference type="OrthoDB" id="653285at2759"/>
<dbReference type="PANTHER" id="PTHR36312:SF1">
    <property type="entry name" value="OS01G0594500 PROTEIN"/>
    <property type="match status" value="1"/>
</dbReference>
<evidence type="ECO:0008006" key="3">
    <source>
        <dbReference type="Google" id="ProtNLM"/>
    </source>
</evidence>
<keyword evidence="2" id="KW-1185">Reference proteome</keyword>
<proteinExistence type="predicted"/>
<dbReference type="EMBL" id="AWUE01020722">
    <property type="protein sequence ID" value="OMO66809.1"/>
    <property type="molecule type" value="Genomic_DNA"/>
</dbReference>
<protein>
    <recommendedName>
        <fullName evidence="3">Thionin-like protein 2</fullName>
    </recommendedName>
</protein>
<reference evidence="2" key="1">
    <citation type="submission" date="2013-09" db="EMBL/GenBank/DDBJ databases">
        <title>Corchorus olitorius genome sequencing.</title>
        <authorList>
            <person name="Alam M."/>
            <person name="Haque M.S."/>
            <person name="Islam M.S."/>
            <person name="Emdad E.M."/>
            <person name="Islam M.M."/>
            <person name="Ahmed B."/>
            <person name="Halim A."/>
            <person name="Hossen Q.M.M."/>
            <person name="Hossain M.Z."/>
            <person name="Ahmed R."/>
            <person name="Khan M.M."/>
            <person name="Islam R."/>
            <person name="Rashid M.M."/>
            <person name="Khan S.A."/>
            <person name="Rahman M.S."/>
            <person name="Alam M."/>
            <person name="Yahiya A.S."/>
            <person name="Khan M.S."/>
            <person name="Azam M.S."/>
            <person name="Haque T."/>
            <person name="Lashkar M.Z.H."/>
            <person name="Akhand A.I."/>
            <person name="Morshed G."/>
            <person name="Roy S."/>
            <person name="Uddin K.S."/>
            <person name="Rabeya T."/>
            <person name="Hossain A.S."/>
            <person name="Chowdhury A."/>
            <person name="Snigdha A.R."/>
            <person name="Mortoza M.S."/>
            <person name="Matin S.A."/>
            <person name="Hoque S.M.E."/>
            <person name="Islam M.K."/>
            <person name="Roy D.K."/>
            <person name="Haider R."/>
            <person name="Moosa M.M."/>
            <person name="Elias S.M."/>
            <person name="Hasan A.M."/>
            <person name="Jahan S."/>
            <person name="Shafiuddin M."/>
            <person name="Mahmood N."/>
            <person name="Shommy N.S."/>
        </authorList>
    </citation>
    <scope>NUCLEOTIDE SEQUENCE [LARGE SCALE GENOMIC DNA]</scope>
    <source>
        <strain evidence="2">cv. O-4</strain>
    </source>
</reference>
<name>A0A1R3H8Y5_9ROSI</name>
<gene>
    <name evidence="1" type="ORF">COLO4_30353</name>
</gene>
<dbReference type="AlphaFoldDB" id="A0A1R3H8Y5"/>
<dbReference type="InterPro" id="IPR038975">
    <property type="entry name" value="THNL"/>
</dbReference>
<evidence type="ECO:0000313" key="1">
    <source>
        <dbReference type="EMBL" id="OMO66809.1"/>
    </source>
</evidence>
<evidence type="ECO:0000313" key="2">
    <source>
        <dbReference type="Proteomes" id="UP000187203"/>
    </source>
</evidence>